<comment type="cofactor">
    <cofactor evidence="2">
        <name>Zn(2+)</name>
        <dbReference type="ChEBI" id="CHEBI:29105"/>
    </cofactor>
</comment>
<comment type="catalytic activity">
    <reaction evidence="1">
        <text>Hydrolysis of the -Gly-|-Gly- bond in the pentaglycine inter-peptide link joining staphylococcal cell wall peptidoglycans.</text>
        <dbReference type="EC" id="3.4.24.75"/>
    </reaction>
</comment>
<keyword evidence="5" id="KW-0482">Metalloprotease</keyword>
<keyword evidence="5" id="KW-0378">Hydrolase</keyword>
<dbReference type="Proteomes" id="UP000242088">
    <property type="component" value="Unassembled WGS sequence"/>
</dbReference>
<accession>A0A2K4DGB2</accession>
<evidence type="ECO:0000256" key="1">
    <source>
        <dbReference type="ARBA" id="ARBA00001667"/>
    </source>
</evidence>
<reference evidence="7" key="3">
    <citation type="submission" date="2018-03" db="EMBL/GenBank/DDBJ databases">
        <authorList>
            <person name="Keele B.F."/>
        </authorList>
    </citation>
    <scope>NUCLEOTIDE SEQUENCE</scope>
    <source>
        <strain evidence="9">SNUC 4143</strain>
        <strain evidence="7">SNUC 761</strain>
    </source>
</reference>
<dbReference type="Proteomes" id="UP000243350">
    <property type="component" value="Unassembled WGS sequence"/>
</dbReference>
<dbReference type="InterPro" id="IPR011055">
    <property type="entry name" value="Dup_hybrid_motif"/>
</dbReference>
<evidence type="ECO:0000313" key="8">
    <source>
        <dbReference type="EMBL" id="PTF13713.1"/>
    </source>
</evidence>
<dbReference type="EMBL" id="PYZL01000062">
    <property type="protein sequence ID" value="PTE72001.1"/>
    <property type="molecule type" value="Genomic_DNA"/>
</dbReference>
<evidence type="ECO:0000256" key="4">
    <source>
        <dbReference type="ARBA" id="ARBA00012322"/>
    </source>
</evidence>
<dbReference type="SUPFAM" id="SSF51261">
    <property type="entry name" value="Duplicated hybrid motif"/>
    <property type="match status" value="1"/>
</dbReference>
<dbReference type="AlphaFoldDB" id="A0A2K4DGB2"/>
<evidence type="ECO:0000313" key="11">
    <source>
        <dbReference type="Proteomes" id="UP000242547"/>
    </source>
</evidence>
<dbReference type="CDD" id="cd12797">
    <property type="entry name" value="M23_peptidase"/>
    <property type="match status" value="1"/>
</dbReference>
<dbReference type="GO" id="GO:0006508">
    <property type="term" value="P:proteolysis"/>
    <property type="evidence" value="ECO:0007669"/>
    <property type="project" value="UniProtKB-KW"/>
</dbReference>
<reference evidence="10 11" key="1">
    <citation type="journal article" date="2016" name="Front. Microbiol.">
        <title>Comprehensive Phylogenetic Analysis of Bovine Non-aureus Staphylococci Species Based on Whole-Genome Sequencing.</title>
        <authorList>
            <person name="Naushad S."/>
            <person name="Barkema H.W."/>
            <person name="Luby C."/>
            <person name="Condas L.A."/>
            <person name="Nobrega D.B."/>
            <person name="Carson D.A."/>
            <person name="De Buck J."/>
        </authorList>
    </citation>
    <scope>NUCLEOTIDE SEQUENCE [LARGE SCALE GENOMIC DNA]</scope>
    <source>
        <strain evidence="8 10">SNUC 1409</strain>
        <strain evidence="9 12">SNUC 4143</strain>
        <strain evidence="7 11">SNUC 761</strain>
    </source>
</reference>
<sequence length="73" mass="7957">MIAHFKQNSICVSPGEKVDKNTIIGKCGNSGNSTESHIHFQITDTPLPTNSCKSLKINFSNLESPIRGSVVER</sequence>
<protein>
    <recommendedName>
        <fullName evidence="4">lysostaphin</fullName>
        <ecNumber evidence="4">3.4.24.75</ecNumber>
    </recommendedName>
</protein>
<evidence type="ECO:0000313" key="12">
    <source>
        <dbReference type="Proteomes" id="UP000243350"/>
    </source>
</evidence>
<keyword evidence="10" id="KW-1185">Reference proteome</keyword>
<dbReference type="Gene3D" id="2.70.70.10">
    <property type="entry name" value="Glucose Permease (Domain IIA)"/>
    <property type="match status" value="1"/>
</dbReference>
<gene>
    <name evidence="7" type="ORF">BUY44_08685</name>
    <name evidence="8" type="ORF">BUY47_07685</name>
    <name evidence="9" type="ORF">BUY48_06150</name>
</gene>
<dbReference type="EMBL" id="PYZH01000029">
    <property type="protein sequence ID" value="PTF15677.1"/>
    <property type="molecule type" value="Genomic_DNA"/>
</dbReference>
<feature type="domain" description="M23ase beta-sheet core" evidence="6">
    <location>
        <begin position="3"/>
        <end position="45"/>
    </location>
</feature>
<reference evidence="8" key="2">
    <citation type="submission" date="2018-03" db="EMBL/GenBank/DDBJ databases">
        <authorList>
            <person name="Naushad S."/>
        </authorList>
    </citation>
    <scope>NUCLEOTIDE SEQUENCE</scope>
    <source>
        <strain evidence="8">SNUC 1409</strain>
    </source>
</reference>
<evidence type="ECO:0000313" key="7">
    <source>
        <dbReference type="EMBL" id="PTE72001.1"/>
    </source>
</evidence>
<proteinExistence type="inferred from homology"/>
<name>A0A2K4DGB2_9STAP</name>
<dbReference type="InterPro" id="IPR016047">
    <property type="entry name" value="M23ase_b-sheet_dom"/>
</dbReference>
<organism evidence="7 11">
    <name type="scientific">Staphylococcus devriesei</name>
    <dbReference type="NCBI Taxonomy" id="586733"/>
    <lineage>
        <taxon>Bacteria</taxon>
        <taxon>Bacillati</taxon>
        <taxon>Bacillota</taxon>
        <taxon>Bacilli</taxon>
        <taxon>Bacillales</taxon>
        <taxon>Staphylococcaceae</taxon>
        <taxon>Staphylococcus</taxon>
    </lineage>
</organism>
<comment type="similarity">
    <text evidence="3">Belongs to the peptidase M23B family.</text>
</comment>
<dbReference type="Proteomes" id="UP000242547">
    <property type="component" value="Unassembled WGS sequence"/>
</dbReference>
<evidence type="ECO:0000256" key="2">
    <source>
        <dbReference type="ARBA" id="ARBA00001947"/>
    </source>
</evidence>
<evidence type="ECO:0000259" key="6">
    <source>
        <dbReference type="Pfam" id="PF01551"/>
    </source>
</evidence>
<evidence type="ECO:0000313" key="10">
    <source>
        <dbReference type="Proteomes" id="UP000242088"/>
    </source>
</evidence>
<dbReference type="Pfam" id="PF01551">
    <property type="entry name" value="Peptidase_M23"/>
    <property type="match status" value="1"/>
</dbReference>
<evidence type="ECO:0000256" key="5">
    <source>
        <dbReference type="ARBA" id="ARBA00023049"/>
    </source>
</evidence>
<keyword evidence="5" id="KW-0645">Protease</keyword>
<evidence type="ECO:0000313" key="9">
    <source>
        <dbReference type="EMBL" id="PTF15677.1"/>
    </source>
</evidence>
<comment type="caution">
    <text evidence="7">The sequence shown here is derived from an EMBL/GenBank/DDBJ whole genome shotgun (WGS) entry which is preliminary data.</text>
</comment>
<dbReference type="EC" id="3.4.24.75" evidence="4"/>
<evidence type="ECO:0000256" key="3">
    <source>
        <dbReference type="ARBA" id="ARBA00006646"/>
    </source>
</evidence>
<dbReference type="EMBL" id="PYZI01000008">
    <property type="protein sequence ID" value="PTF13713.1"/>
    <property type="molecule type" value="Genomic_DNA"/>
</dbReference>
<dbReference type="GO" id="GO:0008237">
    <property type="term" value="F:metallopeptidase activity"/>
    <property type="evidence" value="ECO:0007669"/>
    <property type="project" value="UniProtKB-KW"/>
</dbReference>